<evidence type="ECO:0000256" key="1">
    <source>
        <dbReference type="SAM" id="MobiDB-lite"/>
    </source>
</evidence>
<evidence type="ECO:0000313" key="3">
    <source>
        <dbReference type="Proteomes" id="UP001165685"/>
    </source>
</evidence>
<dbReference type="EMBL" id="JAQFWP010000102">
    <property type="protein sequence ID" value="MDA2808754.1"/>
    <property type="molecule type" value="Genomic_DNA"/>
</dbReference>
<sequence>METRGSGVPGVTGNGHRLDKTPDAAWARAVRGLTTELQSWGLEARVDRATGTVEAAGAGGRRVQRAVLRPHRGSLWWWLRWEAEGLPGGAALPQSPLTPAADPRGAARRIVRVLSPARPES</sequence>
<dbReference type="RefSeq" id="WP_270681342.1">
    <property type="nucleotide sequence ID" value="NZ_JAQFWP010000102.1"/>
</dbReference>
<proteinExistence type="predicted"/>
<reference evidence="2" key="1">
    <citation type="submission" date="2023-01" db="EMBL/GenBank/DDBJ databases">
        <title>Draft genome sequence of Nocardiopsis sp. LSu2-4 isolated from halophytes.</title>
        <authorList>
            <person name="Duangmal K."/>
            <person name="Chantavorakit T."/>
        </authorList>
    </citation>
    <scope>NUCLEOTIDE SEQUENCE</scope>
    <source>
        <strain evidence="2">LSu2-4</strain>
    </source>
</reference>
<protein>
    <submittedName>
        <fullName evidence="2">Uncharacterized protein</fullName>
    </submittedName>
</protein>
<name>A0ABT4TVM6_9ACTN</name>
<gene>
    <name evidence="2" type="ORF">O4U47_29885</name>
</gene>
<feature type="region of interest" description="Disordered" evidence="1">
    <location>
        <begin position="1"/>
        <end position="23"/>
    </location>
</feature>
<keyword evidence="3" id="KW-1185">Reference proteome</keyword>
<evidence type="ECO:0000313" key="2">
    <source>
        <dbReference type="EMBL" id="MDA2808754.1"/>
    </source>
</evidence>
<organism evidence="2 3">
    <name type="scientific">Nocardiopsis suaedae</name>
    <dbReference type="NCBI Taxonomy" id="3018444"/>
    <lineage>
        <taxon>Bacteria</taxon>
        <taxon>Bacillati</taxon>
        <taxon>Actinomycetota</taxon>
        <taxon>Actinomycetes</taxon>
        <taxon>Streptosporangiales</taxon>
        <taxon>Nocardiopsidaceae</taxon>
        <taxon>Nocardiopsis</taxon>
    </lineage>
</organism>
<accession>A0ABT4TVM6</accession>
<comment type="caution">
    <text evidence="2">The sequence shown here is derived from an EMBL/GenBank/DDBJ whole genome shotgun (WGS) entry which is preliminary data.</text>
</comment>
<dbReference type="Proteomes" id="UP001165685">
    <property type="component" value="Unassembled WGS sequence"/>
</dbReference>